<evidence type="ECO:0000256" key="4">
    <source>
        <dbReference type="ARBA" id="ARBA00022692"/>
    </source>
</evidence>
<dbReference type="InterPro" id="IPR045083">
    <property type="entry name" value="ATP_synth_F0_asu_bact/mt"/>
</dbReference>
<organism evidence="11 12">
    <name type="scientific">Brevibacterium casei</name>
    <dbReference type="NCBI Taxonomy" id="33889"/>
    <lineage>
        <taxon>Bacteria</taxon>
        <taxon>Bacillati</taxon>
        <taxon>Actinomycetota</taxon>
        <taxon>Actinomycetes</taxon>
        <taxon>Micrococcales</taxon>
        <taxon>Brevibacteriaceae</taxon>
        <taxon>Brevibacterium</taxon>
    </lineage>
</organism>
<keyword evidence="5" id="KW-0375">Hydrogen ion transport</keyword>
<dbReference type="AlphaFoldDB" id="A0A269Z3G4"/>
<comment type="subcellular location">
    <subcellularLocation>
        <location evidence="1">Membrane</location>
        <topology evidence="1">Multi-pass membrane protein</topology>
    </subcellularLocation>
</comment>
<keyword evidence="3" id="KW-0138">CF(0)</keyword>
<evidence type="ECO:0000256" key="7">
    <source>
        <dbReference type="ARBA" id="ARBA00023065"/>
    </source>
</evidence>
<keyword evidence="4 10" id="KW-0812">Transmembrane</keyword>
<evidence type="ECO:0000313" key="12">
    <source>
        <dbReference type="Proteomes" id="UP000216867"/>
    </source>
</evidence>
<dbReference type="GO" id="GO:0046933">
    <property type="term" value="F:proton-transporting ATP synthase activity, rotational mechanism"/>
    <property type="evidence" value="ECO:0007669"/>
    <property type="project" value="TreeGrafter"/>
</dbReference>
<feature type="transmembrane region" description="Helical" evidence="10">
    <location>
        <begin position="34"/>
        <end position="52"/>
    </location>
</feature>
<dbReference type="Proteomes" id="UP000216867">
    <property type="component" value="Unassembled WGS sequence"/>
</dbReference>
<keyword evidence="8 10" id="KW-0472">Membrane</keyword>
<accession>A0A269Z3G4</accession>
<dbReference type="PANTHER" id="PTHR11410">
    <property type="entry name" value="ATP SYNTHASE SUBUNIT A"/>
    <property type="match status" value="1"/>
</dbReference>
<keyword evidence="2" id="KW-0813">Transport</keyword>
<evidence type="ECO:0000256" key="6">
    <source>
        <dbReference type="ARBA" id="ARBA00022989"/>
    </source>
</evidence>
<evidence type="ECO:0000256" key="8">
    <source>
        <dbReference type="ARBA" id="ARBA00023136"/>
    </source>
</evidence>
<dbReference type="Pfam" id="PF00119">
    <property type="entry name" value="ATP-synt_A"/>
    <property type="match status" value="1"/>
</dbReference>
<evidence type="ECO:0000256" key="9">
    <source>
        <dbReference type="ARBA" id="ARBA00023310"/>
    </source>
</evidence>
<keyword evidence="6 10" id="KW-1133">Transmembrane helix</keyword>
<evidence type="ECO:0000256" key="1">
    <source>
        <dbReference type="ARBA" id="ARBA00004141"/>
    </source>
</evidence>
<keyword evidence="9" id="KW-0066">ATP synthesis</keyword>
<evidence type="ECO:0008006" key="13">
    <source>
        <dbReference type="Google" id="ProtNLM"/>
    </source>
</evidence>
<reference evidence="11 12" key="1">
    <citation type="submission" date="2017-04" db="EMBL/GenBank/DDBJ databases">
        <title>Kefir bacterial isolates.</title>
        <authorList>
            <person name="Kim Y."/>
            <person name="Blasche S."/>
            <person name="Patil K.R."/>
        </authorList>
    </citation>
    <scope>NUCLEOTIDE SEQUENCE [LARGE SCALE GENOMIC DNA]</scope>
    <source>
        <strain evidence="11 12">OG2</strain>
    </source>
</reference>
<dbReference type="EMBL" id="NCWY01000064">
    <property type="protein sequence ID" value="PAK92328.1"/>
    <property type="molecule type" value="Genomic_DNA"/>
</dbReference>
<dbReference type="GO" id="GO:0045259">
    <property type="term" value="C:proton-transporting ATP synthase complex"/>
    <property type="evidence" value="ECO:0007669"/>
    <property type="project" value="UniProtKB-KW"/>
</dbReference>
<sequence length="105" mass="11550">MTIFTSPLEQFEVSPFVSLNAPILGGLNLSLTNLGFYTLVVLVLSIGVHVLGSNDRRLVPSRWSIGLESSYASLHGMVKEQIGSANEVFLPFIYSLFFFILLANL</sequence>
<feature type="non-terminal residue" evidence="11">
    <location>
        <position position="105"/>
    </location>
</feature>
<feature type="transmembrane region" description="Helical" evidence="10">
    <location>
        <begin position="85"/>
        <end position="103"/>
    </location>
</feature>
<proteinExistence type="predicted"/>
<evidence type="ECO:0000313" key="11">
    <source>
        <dbReference type="EMBL" id="PAK92328.1"/>
    </source>
</evidence>
<evidence type="ECO:0000256" key="5">
    <source>
        <dbReference type="ARBA" id="ARBA00022781"/>
    </source>
</evidence>
<comment type="caution">
    <text evidence="11">The sequence shown here is derived from an EMBL/GenBank/DDBJ whole genome shotgun (WGS) entry which is preliminary data.</text>
</comment>
<keyword evidence="7" id="KW-0406">Ion transport</keyword>
<protein>
    <recommendedName>
        <fullName evidence="13">F0F1 ATP synthase subunit A</fullName>
    </recommendedName>
</protein>
<evidence type="ECO:0000256" key="2">
    <source>
        <dbReference type="ARBA" id="ARBA00022448"/>
    </source>
</evidence>
<name>A0A269Z3G4_9MICO</name>
<evidence type="ECO:0000256" key="10">
    <source>
        <dbReference type="SAM" id="Phobius"/>
    </source>
</evidence>
<gene>
    <name evidence="11" type="ORF">B8X04_17340</name>
</gene>
<dbReference type="PANTHER" id="PTHR11410:SF0">
    <property type="entry name" value="ATP SYNTHASE SUBUNIT A"/>
    <property type="match status" value="1"/>
</dbReference>
<dbReference type="InterPro" id="IPR000568">
    <property type="entry name" value="ATP_synth_F0_asu"/>
</dbReference>
<evidence type="ECO:0000256" key="3">
    <source>
        <dbReference type="ARBA" id="ARBA00022547"/>
    </source>
</evidence>